<reference evidence="1" key="1">
    <citation type="submission" date="2024-05" db="EMBL/GenBank/DDBJ databases">
        <authorList>
            <person name="Yang L."/>
            <person name="Pan L."/>
        </authorList>
    </citation>
    <scope>NUCLEOTIDE SEQUENCE</scope>
    <source>
        <strain evidence="1">FCG-7</strain>
    </source>
</reference>
<name>A0AAU7F9G7_9NEIS</name>
<gene>
    <name evidence="1" type="ORF">ABHF33_14900</name>
</gene>
<evidence type="ECO:0000313" key="1">
    <source>
        <dbReference type="EMBL" id="XBM00326.1"/>
    </source>
</evidence>
<protein>
    <recommendedName>
        <fullName evidence="2">DUF1963 domain-containing protein</fullName>
    </recommendedName>
</protein>
<sequence>MSHLGQFPARVPDTDSPILPLPEDEVLFLFKCEWDSVCSFWDFADGANRVISLPRQALSDAFTQPPPVEAQDDGEVLKILPELGVANWLAQDDGVSAELEAAFYDYARHSELPDQIANPHEWASEWLTKFGGVPFWTANGAQGQPSLPPGRLLLQIDNWVTMSDGSEAQSIANFCSDGIAYVFIDCTAAPHVFSMMINR</sequence>
<accession>A0AAU7F9G7</accession>
<dbReference type="RefSeq" id="WP_348944682.1">
    <property type="nucleotide sequence ID" value="NZ_CP157355.1"/>
</dbReference>
<proteinExistence type="predicted"/>
<evidence type="ECO:0008006" key="2">
    <source>
        <dbReference type="Google" id="ProtNLM"/>
    </source>
</evidence>
<dbReference type="Gene3D" id="2.30.320.10">
    <property type="entry name" value="YwqG-like"/>
    <property type="match status" value="1"/>
</dbReference>
<dbReference type="AlphaFoldDB" id="A0AAU7F9G7"/>
<dbReference type="EMBL" id="CP157355">
    <property type="protein sequence ID" value="XBM00326.1"/>
    <property type="molecule type" value="Genomic_DNA"/>
</dbReference>
<organism evidence="1">
    <name type="scientific">Chitinibacter mangrovi</name>
    <dbReference type="NCBI Taxonomy" id="3153927"/>
    <lineage>
        <taxon>Bacteria</taxon>
        <taxon>Pseudomonadati</taxon>
        <taxon>Pseudomonadota</taxon>
        <taxon>Betaproteobacteria</taxon>
        <taxon>Neisseriales</taxon>
        <taxon>Chitinibacteraceae</taxon>
        <taxon>Chitinibacter</taxon>
    </lineage>
</organism>
<dbReference type="KEGG" id="cmav:ABHF33_14900"/>